<evidence type="ECO:0000313" key="2">
    <source>
        <dbReference type="Proteomes" id="UP001311232"/>
    </source>
</evidence>
<keyword evidence="2" id="KW-1185">Reference proteome</keyword>
<name>A0AAV9RRK2_9TELE</name>
<dbReference type="EMBL" id="JAHHUM010001465">
    <property type="protein sequence ID" value="KAK5611685.1"/>
    <property type="molecule type" value="Genomic_DNA"/>
</dbReference>
<reference evidence="1 2" key="1">
    <citation type="submission" date="2021-06" db="EMBL/GenBank/DDBJ databases">
        <authorList>
            <person name="Palmer J.M."/>
        </authorList>
    </citation>
    <scope>NUCLEOTIDE SEQUENCE [LARGE SCALE GENOMIC DNA]</scope>
    <source>
        <strain evidence="1 2">MEX-2019</strain>
        <tissue evidence="1">Muscle</tissue>
    </source>
</reference>
<protein>
    <submittedName>
        <fullName evidence="1">Uncharacterized protein</fullName>
    </submittedName>
</protein>
<organism evidence="1 2">
    <name type="scientific">Crenichthys baileyi</name>
    <name type="common">White River springfish</name>
    <dbReference type="NCBI Taxonomy" id="28760"/>
    <lineage>
        <taxon>Eukaryota</taxon>
        <taxon>Metazoa</taxon>
        <taxon>Chordata</taxon>
        <taxon>Craniata</taxon>
        <taxon>Vertebrata</taxon>
        <taxon>Euteleostomi</taxon>
        <taxon>Actinopterygii</taxon>
        <taxon>Neopterygii</taxon>
        <taxon>Teleostei</taxon>
        <taxon>Neoteleostei</taxon>
        <taxon>Acanthomorphata</taxon>
        <taxon>Ovalentaria</taxon>
        <taxon>Atherinomorphae</taxon>
        <taxon>Cyprinodontiformes</taxon>
        <taxon>Goodeidae</taxon>
        <taxon>Crenichthys</taxon>
    </lineage>
</organism>
<comment type="caution">
    <text evidence="1">The sequence shown here is derived from an EMBL/GenBank/DDBJ whole genome shotgun (WGS) entry which is preliminary data.</text>
</comment>
<evidence type="ECO:0000313" key="1">
    <source>
        <dbReference type="EMBL" id="KAK5611685.1"/>
    </source>
</evidence>
<gene>
    <name evidence="1" type="ORF">CRENBAI_012287</name>
</gene>
<sequence length="99" mass="10713">MMSLHTDRKWIGWSTEFAAATLRGPTFYEELLNAADGAYAAAGSSTWNISEIEHSDSLNLSIHHPFSFLPLCEWPGLQVSGLVISALVLQDASAPPPPC</sequence>
<accession>A0AAV9RRK2</accession>
<dbReference type="Proteomes" id="UP001311232">
    <property type="component" value="Unassembled WGS sequence"/>
</dbReference>
<dbReference type="AlphaFoldDB" id="A0AAV9RRK2"/>
<proteinExistence type="predicted"/>